<accession>A0A1R2BPA0</accession>
<reference evidence="1 2" key="1">
    <citation type="submission" date="2016-11" db="EMBL/GenBank/DDBJ databases">
        <title>The macronuclear genome of Stentor coeruleus: a giant cell with tiny introns.</title>
        <authorList>
            <person name="Slabodnick M."/>
            <person name="Ruby J.G."/>
            <person name="Reiff S.B."/>
            <person name="Swart E.C."/>
            <person name="Gosai S."/>
            <person name="Prabakaran S."/>
            <person name="Witkowska E."/>
            <person name="Larue G.E."/>
            <person name="Fisher S."/>
            <person name="Freeman R.M."/>
            <person name="Gunawardena J."/>
            <person name="Chu W."/>
            <person name="Stover N.A."/>
            <person name="Gregory B.D."/>
            <person name="Nowacki M."/>
            <person name="Derisi J."/>
            <person name="Roy S.W."/>
            <person name="Marshall W.F."/>
            <person name="Sood P."/>
        </authorList>
    </citation>
    <scope>NUCLEOTIDE SEQUENCE [LARGE SCALE GENOMIC DNA]</scope>
    <source>
        <strain evidence="1">WM001</strain>
    </source>
</reference>
<dbReference type="AlphaFoldDB" id="A0A1R2BPA0"/>
<sequence length="282" mass="32686">MDRLSPYKLKQIALNRINPKIYKGIVNKVRDLNRKTSPFGCAQNVKAEVRDIDKAVEANRLREQRVNDYAESELKKLHFFKSNHIKFGNSLASSLASPRQKRRITLNVFQPQGKIFKTLTKFSDCKPKSPTFKRAVTSLSPEKPKKPVFLNENKIKRLASLENIIKSCDELKPRLKPDFELIENSQQHLVDSTRDIKELIDETEDAMRMVDNKKKMNNSKDTKRNKSCNDNEKEIRNDLLTVTRKLVQFGGNKVWRHNHIEFMASVEKAINEAWKLEGSLHG</sequence>
<evidence type="ECO:0000313" key="2">
    <source>
        <dbReference type="Proteomes" id="UP000187209"/>
    </source>
</evidence>
<dbReference type="Proteomes" id="UP000187209">
    <property type="component" value="Unassembled WGS sequence"/>
</dbReference>
<proteinExistence type="predicted"/>
<dbReference type="EMBL" id="MPUH01000513">
    <property type="protein sequence ID" value="OMJ78608.1"/>
    <property type="molecule type" value="Genomic_DNA"/>
</dbReference>
<name>A0A1R2BPA0_9CILI</name>
<keyword evidence="2" id="KW-1185">Reference proteome</keyword>
<organism evidence="1 2">
    <name type="scientific">Stentor coeruleus</name>
    <dbReference type="NCBI Taxonomy" id="5963"/>
    <lineage>
        <taxon>Eukaryota</taxon>
        <taxon>Sar</taxon>
        <taxon>Alveolata</taxon>
        <taxon>Ciliophora</taxon>
        <taxon>Postciliodesmatophora</taxon>
        <taxon>Heterotrichea</taxon>
        <taxon>Heterotrichida</taxon>
        <taxon>Stentoridae</taxon>
        <taxon>Stentor</taxon>
    </lineage>
</organism>
<dbReference type="OrthoDB" id="326498at2759"/>
<gene>
    <name evidence="1" type="ORF">SteCoe_21533</name>
</gene>
<comment type="caution">
    <text evidence="1">The sequence shown here is derived from an EMBL/GenBank/DDBJ whole genome shotgun (WGS) entry which is preliminary data.</text>
</comment>
<protein>
    <submittedName>
        <fullName evidence="1">Uncharacterized protein</fullName>
    </submittedName>
</protein>
<evidence type="ECO:0000313" key="1">
    <source>
        <dbReference type="EMBL" id="OMJ78608.1"/>
    </source>
</evidence>